<keyword evidence="7 13" id="KW-0812">Transmembrane</keyword>
<sequence>MMLIIGFLVVLVSVAGGYIMADGNIHILFQPAEFIIIAGAAAGGFIIATPVKIMKSVMSGMREAFIGKFYTKEAYMELLTLLYEVLFLIRKDGLLAIEKHINHPEKSDIFRQYPLVSNNDLAFTFIIDILRNLISTTLSSHELESLLDNELESIYEGAMHSSSSVSELAESLPGLGIVAAVLGVVITMQSIAEPPEVLGHMIGAAMVGTFLGILLCYGFVGPVAKKLEYLAADHRDYLDVIRVAFVSFVGGAHYLIAVEFGRRVTPPNVKPDFDEVEKAINAKKRKWRERKK</sequence>
<dbReference type="GO" id="GO:1902600">
    <property type="term" value="P:proton transmembrane transport"/>
    <property type="evidence" value="ECO:0007669"/>
    <property type="project" value="UniProtKB-KW"/>
</dbReference>
<dbReference type="PANTHER" id="PTHR30433">
    <property type="entry name" value="CHEMOTAXIS PROTEIN MOTA"/>
    <property type="match status" value="1"/>
</dbReference>
<dbReference type="GO" id="GO:0071978">
    <property type="term" value="P:bacterial-type flagellum-dependent swarming motility"/>
    <property type="evidence" value="ECO:0007669"/>
    <property type="project" value="InterPro"/>
</dbReference>
<evidence type="ECO:0000256" key="1">
    <source>
        <dbReference type="ARBA" id="ARBA00004429"/>
    </source>
</evidence>
<keyword evidence="5" id="KW-0145">Chemotaxis</keyword>
<dbReference type="Pfam" id="PF20560">
    <property type="entry name" value="MotA_N"/>
    <property type="match status" value="1"/>
</dbReference>
<feature type="domain" description="MotA/TolQ/ExbB proton channel" evidence="14">
    <location>
        <begin position="133"/>
        <end position="230"/>
    </location>
</feature>
<feature type="transmembrane region" description="Helical" evidence="13">
    <location>
        <begin position="172"/>
        <end position="192"/>
    </location>
</feature>
<keyword evidence="9" id="KW-0375">Hydrogen ion transport</keyword>
<keyword evidence="16" id="KW-0969">Cilium</keyword>
<evidence type="ECO:0000313" key="16">
    <source>
        <dbReference type="EMBL" id="VAX16329.1"/>
    </source>
</evidence>
<organism evidence="16">
    <name type="scientific">hydrothermal vent metagenome</name>
    <dbReference type="NCBI Taxonomy" id="652676"/>
    <lineage>
        <taxon>unclassified sequences</taxon>
        <taxon>metagenomes</taxon>
        <taxon>ecological metagenomes</taxon>
    </lineage>
</organism>
<protein>
    <submittedName>
        <fullName evidence="16">Flagellar motor rotation protein MotA</fullName>
    </submittedName>
</protein>
<proteinExistence type="inferred from homology"/>
<comment type="similarity">
    <text evidence="2">Belongs to the MotA family.</text>
</comment>
<evidence type="ECO:0000256" key="4">
    <source>
        <dbReference type="ARBA" id="ARBA00022475"/>
    </source>
</evidence>
<evidence type="ECO:0000256" key="11">
    <source>
        <dbReference type="ARBA" id="ARBA00023065"/>
    </source>
</evidence>
<dbReference type="Pfam" id="PF01618">
    <property type="entry name" value="MotA_ExbB"/>
    <property type="match status" value="1"/>
</dbReference>
<dbReference type="GO" id="GO:0005886">
    <property type="term" value="C:plasma membrane"/>
    <property type="evidence" value="ECO:0007669"/>
    <property type="project" value="UniProtKB-SubCell"/>
</dbReference>
<evidence type="ECO:0000256" key="10">
    <source>
        <dbReference type="ARBA" id="ARBA00022989"/>
    </source>
</evidence>
<dbReference type="InterPro" id="IPR000540">
    <property type="entry name" value="Flag_MotA_CS"/>
</dbReference>
<feature type="domain" description="Motility protein A N-terminal" evidence="15">
    <location>
        <begin position="4"/>
        <end position="93"/>
    </location>
</feature>
<evidence type="ECO:0000259" key="14">
    <source>
        <dbReference type="Pfam" id="PF01618"/>
    </source>
</evidence>
<name>A0A3B1BDZ0_9ZZZZ</name>
<evidence type="ECO:0000256" key="9">
    <source>
        <dbReference type="ARBA" id="ARBA00022781"/>
    </source>
</evidence>
<evidence type="ECO:0000256" key="13">
    <source>
        <dbReference type="SAM" id="Phobius"/>
    </source>
</evidence>
<keyword evidence="10 13" id="KW-1133">Transmembrane helix</keyword>
<gene>
    <name evidence="16" type="ORF">MNBD_NITROSPINAE04-1726</name>
</gene>
<keyword evidence="4" id="KW-1003">Cell membrane</keyword>
<dbReference type="InterPro" id="IPR046786">
    <property type="entry name" value="MotA_N"/>
</dbReference>
<feature type="transmembrane region" description="Helical" evidence="13">
    <location>
        <begin position="31"/>
        <end position="51"/>
    </location>
</feature>
<dbReference type="EMBL" id="UOGA01000063">
    <property type="protein sequence ID" value="VAX16329.1"/>
    <property type="molecule type" value="Genomic_DNA"/>
</dbReference>
<dbReference type="InterPro" id="IPR047055">
    <property type="entry name" value="MotA-like"/>
</dbReference>
<accession>A0A3B1BDZ0</accession>
<evidence type="ECO:0000256" key="12">
    <source>
        <dbReference type="ARBA" id="ARBA00023136"/>
    </source>
</evidence>
<dbReference type="PANTHER" id="PTHR30433:SF4">
    <property type="entry name" value="MOTILITY PROTEIN A"/>
    <property type="match status" value="1"/>
</dbReference>
<keyword evidence="8" id="KW-0283">Flagellar rotation</keyword>
<keyword evidence="12 13" id="KW-0472">Membrane</keyword>
<reference evidence="16" key="1">
    <citation type="submission" date="2018-06" db="EMBL/GenBank/DDBJ databases">
        <authorList>
            <person name="Zhirakovskaya E."/>
        </authorList>
    </citation>
    <scope>NUCLEOTIDE SEQUENCE</scope>
</reference>
<comment type="subcellular location">
    <subcellularLocation>
        <location evidence="1">Cell inner membrane</location>
        <topology evidence="1">Multi-pass membrane protein</topology>
    </subcellularLocation>
</comment>
<dbReference type="AlphaFoldDB" id="A0A3B1BDZ0"/>
<evidence type="ECO:0000256" key="6">
    <source>
        <dbReference type="ARBA" id="ARBA00022519"/>
    </source>
</evidence>
<evidence type="ECO:0000259" key="15">
    <source>
        <dbReference type="Pfam" id="PF20560"/>
    </source>
</evidence>
<evidence type="ECO:0000256" key="5">
    <source>
        <dbReference type="ARBA" id="ARBA00022500"/>
    </source>
</evidence>
<dbReference type="InterPro" id="IPR022522">
    <property type="entry name" value="Flagellar_motor_stator_MotA"/>
</dbReference>
<dbReference type="PROSITE" id="PS01307">
    <property type="entry name" value="MOTA"/>
    <property type="match status" value="1"/>
</dbReference>
<evidence type="ECO:0000256" key="3">
    <source>
        <dbReference type="ARBA" id="ARBA00022448"/>
    </source>
</evidence>
<dbReference type="NCBIfam" id="TIGR03818">
    <property type="entry name" value="MotA1"/>
    <property type="match status" value="1"/>
</dbReference>
<keyword evidence="16" id="KW-0282">Flagellum</keyword>
<evidence type="ECO:0000256" key="7">
    <source>
        <dbReference type="ARBA" id="ARBA00022692"/>
    </source>
</evidence>
<dbReference type="GO" id="GO:0006935">
    <property type="term" value="P:chemotaxis"/>
    <property type="evidence" value="ECO:0007669"/>
    <property type="project" value="UniProtKB-KW"/>
</dbReference>
<feature type="transmembrane region" description="Helical" evidence="13">
    <location>
        <begin position="198"/>
        <end position="220"/>
    </location>
</feature>
<evidence type="ECO:0000256" key="8">
    <source>
        <dbReference type="ARBA" id="ARBA00022779"/>
    </source>
</evidence>
<dbReference type="InterPro" id="IPR002898">
    <property type="entry name" value="MotA_ExbB_proton_chnl"/>
</dbReference>
<keyword evidence="16" id="KW-0966">Cell projection</keyword>
<evidence type="ECO:0000256" key="2">
    <source>
        <dbReference type="ARBA" id="ARBA00008038"/>
    </source>
</evidence>
<keyword evidence="11" id="KW-0406">Ion transport</keyword>
<keyword evidence="3" id="KW-0813">Transport</keyword>
<keyword evidence="6" id="KW-0997">Cell inner membrane</keyword>